<keyword evidence="3" id="KW-1185">Reference proteome</keyword>
<keyword evidence="1" id="KW-0472">Membrane</keyword>
<keyword evidence="1" id="KW-1133">Transmembrane helix</keyword>
<reference evidence="2 3" key="1">
    <citation type="submission" date="2024-06" db="EMBL/GenBank/DDBJ databases">
        <title>Novosphingobium rhizovicinus M1R2S20.</title>
        <authorList>
            <person name="Sun J.-Q."/>
        </authorList>
    </citation>
    <scope>NUCLEOTIDE SEQUENCE [LARGE SCALE GENOMIC DNA]</scope>
    <source>
        <strain evidence="2 3">M1R2S20</strain>
    </source>
</reference>
<dbReference type="EMBL" id="JBFNXR010000022">
    <property type="protein sequence ID" value="MEW9855123.1"/>
    <property type="molecule type" value="Genomic_DNA"/>
</dbReference>
<accession>A0ABV3RAL5</accession>
<feature type="transmembrane region" description="Helical" evidence="1">
    <location>
        <begin position="79"/>
        <end position="100"/>
    </location>
</feature>
<name>A0ABV3RAL5_9SPHN</name>
<proteinExistence type="predicted"/>
<sequence length="105" mass="11440">MMGLLRAISGLIAWAVAFSAIYGLQGLGCALGWDRVMIGPLQLGRTLLIVLWLAFVAVQAWMIWHFTHHPRGSVFLNRLTVAVAVVGWVATIYTGVPVVLASMCF</sequence>
<comment type="caution">
    <text evidence="2">The sequence shown here is derived from an EMBL/GenBank/DDBJ whole genome shotgun (WGS) entry which is preliminary data.</text>
</comment>
<evidence type="ECO:0000313" key="2">
    <source>
        <dbReference type="EMBL" id="MEW9855123.1"/>
    </source>
</evidence>
<gene>
    <name evidence="2" type="ORF">ABUH87_08000</name>
</gene>
<feature type="transmembrane region" description="Helical" evidence="1">
    <location>
        <begin position="47"/>
        <end position="67"/>
    </location>
</feature>
<keyword evidence="1" id="KW-0812">Transmembrane</keyword>
<evidence type="ECO:0000313" key="3">
    <source>
        <dbReference type="Proteomes" id="UP001556118"/>
    </source>
</evidence>
<dbReference type="RefSeq" id="WP_367772299.1">
    <property type="nucleotide sequence ID" value="NZ_JBFNXR010000022.1"/>
</dbReference>
<protein>
    <submittedName>
        <fullName evidence="2">Uncharacterized protein</fullName>
    </submittedName>
</protein>
<dbReference type="Proteomes" id="UP001556118">
    <property type="component" value="Unassembled WGS sequence"/>
</dbReference>
<evidence type="ECO:0000256" key="1">
    <source>
        <dbReference type="SAM" id="Phobius"/>
    </source>
</evidence>
<organism evidence="2 3">
    <name type="scientific">Novosphingobium rhizovicinum</name>
    <dbReference type="NCBI Taxonomy" id="3228928"/>
    <lineage>
        <taxon>Bacteria</taxon>
        <taxon>Pseudomonadati</taxon>
        <taxon>Pseudomonadota</taxon>
        <taxon>Alphaproteobacteria</taxon>
        <taxon>Sphingomonadales</taxon>
        <taxon>Sphingomonadaceae</taxon>
        <taxon>Novosphingobium</taxon>
    </lineage>
</organism>